<keyword evidence="2" id="KW-1185">Reference proteome</keyword>
<dbReference type="Proteomes" id="UP001519362">
    <property type="component" value="Unassembled WGS sequence"/>
</dbReference>
<evidence type="ECO:0000313" key="2">
    <source>
        <dbReference type="Proteomes" id="UP001519362"/>
    </source>
</evidence>
<protein>
    <recommendedName>
        <fullName evidence="3">SbsA Ig-like domain-containing protein</fullName>
    </recommendedName>
</protein>
<evidence type="ECO:0008006" key="3">
    <source>
        <dbReference type="Google" id="ProtNLM"/>
    </source>
</evidence>
<comment type="caution">
    <text evidence="1">The sequence shown here is derived from an EMBL/GenBank/DDBJ whole genome shotgun (WGS) entry which is preliminary data.</text>
</comment>
<evidence type="ECO:0000313" key="1">
    <source>
        <dbReference type="EMBL" id="MBP2436995.1"/>
    </source>
</evidence>
<proteinExistence type="predicted"/>
<organism evidence="1 2">
    <name type="scientific">Microbacterium amylolyticum</name>
    <dbReference type="NCBI Taxonomy" id="936337"/>
    <lineage>
        <taxon>Bacteria</taxon>
        <taxon>Bacillati</taxon>
        <taxon>Actinomycetota</taxon>
        <taxon>Actinomycetes</taxon>
        <taxon>Micrococcales</taxon>
        <taxon>Microbacteriaceae</taxon>
        <taxon>Microbacterium</taxon>
    </lineage>
</organism>
<accession>A0ABS4ZJ73</accession>
<dbReference type="EMBL" id="JAGIOL010000001">
    <property type="protein sequence ID" value="MBP2436995.1"/>
    <property type="molecule type" value="Genomic_DNA"/>
</dbReference>
<gene>
    <name evidence="1" type="ORF">JOF34_001581</name>
</gene>
<sequence length="475" mass="50189">MSTSRRMRRRRRGGFLLAFGAVVGGLALVSAVGTVAGLTQGPRLTDVQVDPAASIAESGSRVILRANQALTAIDPDQVTIMPETEYTLDAAGRTVGVRFPTALDADTTYSVSIGGVIGAGGGPASTLETSFTTPRASILVVERDGNGPDEIRQVEIGGDSTRVILRADSIDDFRVTSRYLIASIVEGEAMRLLVVDREAGAEGEAQRTVDVPLPGEGTVTGLQVSDRGELYGFTFTDRGISEGSGRANVLFTGSLRSAFAGDEPEAVVVGSDEPSIDRWRFVPETSSLLLNDFDGDLTLVDLTNAEADATSFGVALGIEGVARSTYTALIEHAEQGFIELDLATGESRTLDDVDLGVETTLGHILPIPQGTLRSYAEIEDNLPTRTLVVAVTGEDDQVTELAEVPQQDAVLQVCASPSAQYAAVTVAPDLPNNRYDDLVQRMPERVETRVVDVASGETVTTVPGFGASWCDVGPW</sequence>
<name>A0ABS4ZJ73_9MICO</name>
<reference evidence="1 2" key="1">
    <citation type="submission" date="2021-03" db="EMBL/GenBank/DDBJ databases">
        <title>Sequencing the genomes of 1000 actinobacteria strains.</title>
        <authorList>
            <person name="Klenk H.-P."/>
        </authorList>
    </citation>
    <scope>NUCLEOTIDE SEQUENCE [LARGE SCALE GENOMIC DNA]</scope>
    <source>
        <strain evidence="1 2">DSM 24221</strain>
    </source>
</reference>
<dbReference type="RefSeq" id="WP_165135022.1">
    <property type="nucleotide sequence ID" value="NZ_CP049253.1"/>
</dbReference>